<accession>A0A5A7V0V5</accession>
<gene>
    <name evidence="2" type="ORF">E5676_scaffold119G00240</name>
    <name evidence="1" type="ORF">E6C27_scaffold22G002630</name>
</gene>
<sequence>MESIKVIRENLKIACDIEKSYADHRLKAFEFEVGDRTFLKLCYLGKKGLREFQGFSKIHPKLEFDKELQGSDASYLLCDLVCDALCLLCDLALEGALCVMELIMNCCCIEITLHSYNPDKECGKRLS</sequence>
<dbReference type="EMBL" id="SSTE01005668">
    <property type="protein sequence ID" value="KAA0060437.1"/>
    <property type="molecule type" value="Genomic_DNA"/>
</dbReference>
<evidence type="ECO:0000313" key="1">
    <source>
        <dbReference type="EMBL" id="KAA0060437.1"/>
    </source>
</evidence>
<proteinExistence type="predicted"/>
<name>A0A5A7V0V5_CUCMM</name>
<dbReference type="Proteomes" id="UP000321393">
    <property type="component" value="Unassembled WGS sequence"/>
</dbReference>
<reference evidence="3 4" key="1">
    <citation type="submission" date="2019-08" db="EMBL/GenBank/DDBJ databases">
        <title>Draft genome sequences of two oriental melons (Cucumis melo L. var makuwa).</title>
        <authorList>
            <person name="Kwon S.-Y."/>
        </authorList>
    </citation>
    <scope>NUCLEOTIDE SEQUENCE [LARGE SCALE GENOMIC DNA]</scope>
    <source>
        <strain evidence="4">cv. Chang Bougi</strain>
        <strain evidence="3">cv. SW 3</strain>
        <tissue evidence="1">Leaf</tissue>
    </source>
</reference>
<dbReference type="EMBL" id="SSTD01007659">
    <property type="protein sequence ID" value="TYK18525.1"/>
    <property type="molecule type" value="Genomic_DNA"/>
</dbReference>
<comment type="caution">
    <text evidence="1">The sequence shown here is derived from an EMBL/GenBank/DDBJ whole genome shotgun (WGS) entry which is preliminary data.</text>
</comment>
<dbReference type="OrthoDB" id="1909122at2759"/>
<dbReference type="Proteomes" id="UP000321947">
    <property type="component" value="Unassembled WGS sequence"/>
</dbReference>
<dbReference type="AlphaFoldDB" id="A0A5A7V0V5"/>
<evidence type="ECO:0000313" key="4">
    <source>
        <dbReference type="Proteomes" id="UP000321947"/>
    </source>
</evidence>
<evidence type="ECO:0000313" key="3">
    <source>
        <dbReference type="Proteomes" id="UP000321393"/>
    </source>
</evidence>
<protein>
    <submittedName>
        <fullName evidence="1">DNA/RNA polymerases superfamily protein</fullName>
    </submittedName>
</protein>
<evidence type="ECO:0000313" key="2">
    <source>
        <dbReference type="EMBL" id="TYK18525.1"/>
    </source>
</evidence>
<organism evidence="1 3">
    <name type="scientific">Cucumis melo var. makuwa</name>
    <name type="common">Oriental melon</name>
    <dbReference type="NCBI Taxonomy" id="1194695"/>
    <lineage>
        <taxon>Eukaryota</taxon>
        <taxon>Viridiplantae</taxon>
        <taxon>Streptophyta</taxon>
        <taxon>Embryophyta</taxon>
        <taxon>Tracheophyta</taxon>
        <taxon>Spermatophyta</taxon>
        <taxon>Magnoliopsida</taxon>
        <taxon>eudicotyledons</taxon>
        <taxon>Gunneridae</taxon>
        <taxon>Pentapetalae</taxon>
        <taxon>rosids</taxon>
        <taxon>fabids</taxon>
        <taxon>Cucurbitales</taxon>
        <taxon>Cucurbitaceae</taxon>
        <taxon>Benincaseae</taxon>
        <taxon>Cucumis</taxon>
    </lineage>
</organism>